<gene>
    <name evidence="4" type="ORF">O3P69_014744</name>
</gene>
<feature type="region of interest" description="Disordered" evidence="3">
    <location>
        <begin position="433"/>
        <end position="458"/>
    </location>
</feature>
<evidence type="ECO:0000256" key="1">
    <source>
        <dbReference type="ARBA" id="ARBA00007692"/>
    </source>
</evidence>
<name>A0AAW0U2C8_SCYPA</name>
<comment type="caution">
    <text evidence="4">The sequence shown here is derived from an EMBL/GenBank/DDBJ whole genome shotgun (WGS) entry which is preliminary data.</text>
</comment>
<evidence type="ECO:0000313" key="5">
    <source>
        <dbReference type="Proteomes" id="UP001487740"/>
    </source>
</evidence>
<dbReference type="EMBL" id="JARAKH010000022">
    <property type="protein sequence ID" value="KAK8392552.1"/>
    <property type="molecule type" value="Genomic_DNA"/>
</dbReference>
<evidence type="ECO:0000313" key="4">
    <source>
        <dbReference type="EMBL" id="KAK8392552.1"/>
    </source>
</evidence>
<dbReference type="PANTHER" id="PTHR15437:SF6">
    <property type="entry name" value="TRANSCRIPTION TERMINATION FACTOR, MITOCHONDRIAL"/>
    <property type="match status" value="1"/>
</dbReference>
<evidence type="ECO:0000256" key="2">
    <source>
        <dbReference type="ARBA" id="ARBA00022946"/>
    </source>
</evidence>
<organism evidence="4 5">
    <name type="scientific">Scylla paramamosain</name>
    <name type="common">Mud crab</name>
    <dbReference type="NCBI Taxonomy" id="85552"/>
    <lineage>
        <taxon>Eukaryota</taxon>
        <taxon>Metazoa</taxon>
        <taxon>Ecdysozoa</taxon>
        <taxon>Arthropoda</taxon>
        <taxon>Crustacea</taxon>
        <taxon>Multicrustacea</taxon>
        <taxon>Malacostraca</taxon>
        <taxon>Eumalacostraca</taxon>
        <taxon>Eucarida</taxon>
        <taxon>Decapoda</taxon>
        <taxon>Pleocyemata</taxon>
        <taxon>Brachyura</taxon>
        <taxon>Eubrachyura</taxon>
        <taxon>Portunoidea</taxon>
        <taxon>Portunidae</taxon>
        <taxon>Portuninae</taxon>
        <taxon>Scylla</taxon>
    </lineage>
</organism>
<dbReference type="PANTHER" id="PTHR15437">
    <property type="entry name" value="TRANSCRIPTION TERMINATION FACTOR, MITOCHONDRIAL"/>
    <property type="match status" value="1"/>
</dbReference>
<dbReference type="GO" id="GO:0005759">
    <property type="term" value="C:mitochondrial matrix"/>
    <property type="evidence" value="ECO:0007669"/>
    <property type="project" value="TreeGrafter"/>
</dbReference>
<accession>A0AAW0U2C8</accession>
<keyword evidence="5" id="KW-1185">Reference proteome</keyword>
<proteinExistence type="inferred from homology"/>
<reference evidence="4 5" key="1">
    <citation type="submission" date="2023-03" db="EMBL/GenBank/DDBJ databases">
        <title>High-quality genome of Scylla paramamosain provides insights in environmental adaptation.</title>
        <authorList>
            <person name="Zhang L."/>
        </authorList>
    </citation>
    <scope>NUCLEOTIDE SEQUENCE [LARGE SCALE GENOMIC DNA]</scope>
    <source>
        <strain evidence="4">LZ_2023a</strain>
        <tissue evidence="4">Muscle</tissue>
    </source>
</reference>
<comment type="similarity">
    <text evidence="1">Belongs to the mTERF family.</text>
</comment>
<dbReference type="Proteomes" id="UP001487740">
    <property type="component" value="Unassembled WGS sequence"/>
</dbReference>
<protein>
    <submittedName>
        <fullName evidence="4">Uncharacterized protein</fullName>
    </submittedName>
</protein>
<dbReference type="InterPro" id="IPR038538">
    <property type="entry name" value="MTERF_sf"/>
</dbReference>
<dbReference type="GO" id="GO:0006393">
    <property type="term" value="P:termination of mitochondrial transcription"/>
    <property type="evidence" value="ECO:0007669"/>
    <property type="project" value="TreeGrafter"/>
</dbReference>
<dbReference type="GO" id="GO:0003676">
    <property type="term" value="F:nucleic acid binding"/>
    <property type="evidence" value="ECO:0007669"/>
    <property type="project" value="InterPro"/>
</dbReference>
<dbReference type="AlphaFoldDB" id="A0AAW0U2C8"/>
<sequence length="458" mass="53103">MRHDYKTRAELGRAWACWGLLGRAEVITGYALTSSPVLVLCWVKRSSESQHEGWREAPPTHRQSLLQCLHMEQEEAKEGEILGLLSASLSSYCTDISQSSRGEEEVKDDEAQQMMPMDINSRDEDLDIRLNVGEAVIYELQRLFNIPKERAVKMVQTNNFLLVSDKAILKALYFLKDHQVSPEQLQRIPWLMLQPADVLHQKFKKLLGPHLFLSLSDGLGFCYFSQQTIDKLQRKFIREVYYLAHRLQIPVPLVAEKVVKPKQVLAMDIKKINTTIDIFNKYGVPMESVLSDLWVFYHNLEVTEDRLRQAAEAGCPNPKPWICHASLPVFERYLTRLRARRQVLGEHGSLETYLSERLQCPRSHIRTKLDLMLDAGFTTEDVRGCLRVLQYSFKRTKSRIEEMKSLGHHRFPISVLFKQPKTYANIVRRIKRDKQKEEKLRRESEERREGGEGREGGG</sequence>
<feature type="compositionally biased region" description="Basic and acidic residues" evidence="3">
    <location>
        <begin position="434"/>
        <end position="458"/>
    </location>
</feature>
<dbReference type="Gene3D" id="1.25.70.10">
    <property type="entry name" value="Transcription termination factor 3, mitochondrial"/>
    <property type="match status" value="1"/>
</dbReference>
<keyword evidence="2" id="KW-0809">Transit peptide</keyword>
<evidence type="ECO:0000256" key="3">
    <source>
        <dbReference type="SAM" id="MobiDB-lite"/>
    </source>
</evidence>
<dbReference type="InterPro" id="IPR003690">
    <property type="entry name" value="MTERF"/>
</dbReference>